<sequence length="178" mass="18409">MTAARVVLAIAGVALLSVAGCGSSGKMPQLMNIRSETAGPDEFSIVPPKPLAMPEDLADLPAPTPGAGNRTDATPDADAIVALGGNPAGAGGVPAADGALVNRAGRYGVNGNIRPTLASEDLDYRRKNNGRVLQRLFSVNVYYNAYGKMSLNQQAELLRWRKAGAKTPSAPPAKDGEQ</sequence>
<evidence type="ECO:0000313" key="1">
    <source>
        <dbReference type="EMBL" id="MBL4929620.1"/>
    </source>
</evidence>
<dbReference type="Proteomes" id="UP000619033">
    <property type="component" value="Unassembled WGS sequence"/>
</dbReference>
<comment type="caution">
    <text evidence="1">The sequence shown here is derived from an EMBL/GenBank/DDBJ whole genome shotgun (WGS) entry which is preliminary data.</text>
</comment>
<dbReference type="AlphaFoldDB" id="A0A8J7MV49"/>
<accession>A0A8J7MV49</accession>
<dbReference type="RefSeq" id="WP_202662159.1">
    <property type="nucleotide sequence ID" value="NZ_JAESVP010000009.1"/>
</dbReference>
<proteinExistence type="predicted"/>
<reference evidence="1" key="1">
    <citation type="submission" date="2021-01" db="EMBL/GenBank/DDBJ databases">
        <title>Genome seq and assembly of Tabrizicola sp. KVB23.</title>
        <authorList>
            <person name="Chhetri G."/>
        </authorList>
    </citation>
    <scope>NUCLEOTIDE SEQUENCE</scope>
    <source>
        <strain evidence="1">KVB23</strain>
    </source>
</reference>
<dbReference type="Pfam" id="PF11233">
    <property type="entry name" value="DUF3035"/>
    <property type="match status" value="1"/>
</dbReference>
<organism evidence="1 2">
    <name type="scientific">Fuscibacter oryzae</name>
    <dbReference type="NCBI Taxonomy" id="2803939"/>
    <lineage>
        <taxon>Bacteria</taxon>
        <taxon>Pseudomonadati</taxon>
        <taxon>Pseudomonadota</taxon>
        <taxon>Alphaproteobacteria</taxon>
        <taxon>Rhodobacterales</taxon>
        <taxon>Paracoccaceae</taxon>
        <taxon>Fuscibacter</taxon>
    </lineage>
</organism>
<name>A0A8J7MV49_9RHOB</name>
<evidence type="ECO:0000313" key="2">
    <source>
        <dbReference type="Proteomes" id="UP000619033"/>
    </source>
</evidence>
<dbReference type="EMBL" id="JAESVP010000009">
    <property type="protein sequence ID" value="MBL4929620.1"/>
    <property type="molecule type" value="Genomic_DNA"/>
</dbReference>
<protein>
    <submittedName>
        <fullName evidence="1">DUF3035 domain-containing protein</fullName>
    </submittedName>
</protein>
<dbReference type="InterPro" id="IPR021395">
    <property type="entry name" value="DUF3035"/>
</dbReference>
<keyword evidence="2" id="KW-1185">Reference proteome</keyword>
<dbReference type="PROSITE" id="PS51257">
    <property type="entry name" value="PROKAR_LIPOPROTEIN"/>
    <property type="match status" value="1"/>
</dbReference>
<gene>
    <name evidence="1" type="ORF">JI744_16055</name>
</gene>